<dbReference type="EMBL" id="VOAH01000016">
    <property type="protein sequence ID" value="TVP39351.1"/>
    <property type="molecule type" value="Genomic_DNA"/>
</dbReference>
<dbReference type="InterPro" id="IPR019060">
    <property type="entry name" value="DUF2382"/>
</dbReference>
<dbReference type="NCBIfam" id="TIGR02271">
    <property type="entry name" value="YsnF/AvaK domain"/>
    <property type="match status" value="1"/>
</dbReference>
<dbReference type="PANTHER" id="PTHR38463:SF1">
    <property type="entry name" value="STRESS RESPONSE PROTEIN YSNF"/>
    <property type="match status" value="1"/>
</dbReference>
<evidence type="ECO:0000259" key="2">
    <source>
        <dbReference type="Pfam" id="PF09557"/>
    </source>
</evidence>
<evidence type="ECO:0000313" key="4">
    <source>
        <dbReference type="Proteomes" id="UP000315289"/>
    </source>
</evidence>
<proteinExistence type="predicted"/>
<dbReference type="RefSeq" id="WP_186434298.1">
    <property type="nucleotide sequence ID" value="NZ_ML675591.1"/>
</dbReference>
<keyword evidence="4" id="KW-1185">Reference proteome</keyword>
<dbReference type="InterPro" id="IPR052967">
    <property type="entry name" value="Stress_Response_Assoc"/>
</dbReference>
<evidence type="ECO:0000313" key="3">
    <source>
        <dbReference type="EMBL" id="TVP39351.1"/>
    </source>
</evidence>
<dbReference type="OrthoDB" id="11897at2157"/>
<accession>A0A557SRX4</accession>
<dbReference type="Pfam" id="PF09557">
    <property type="entry name" value="DUF2382"/>
    <property type="match status" value="1"/>
</dbReference>
<gene>
    <name evidence="3" type="primary">ysnF</name>
    <name evidence="3" type="ORF">NARC_160065</name>
</gene>
<name>A0A557SRX4_9ARCH</name>
<organism evidence="3 4">
    <name type="scientific">Candidatus Nitrosocosmicus arcticus</name>
    <dbReference type="NCBI Taxonomy" id="2035267"/>
    <lineage>
        <taxon>Archaea</taxon>
        <taxon>Nitrososphaerota</taxon>
        <taxon>Nitrososphaeria</taxon>
        <taxon>Nitrososphaerales</taxon>
        <taxon>Nitrososphaeraceae</taxon>
        <taxon>Candidatus Nitrosocosmicus</taxon>
    </lineage>
</organism>
<evidence type="ECO:0000256" key="1">
    <source>
        <dbReference type="SAM" id="MobiDB-lite"/>
    </source>
</evidence>
<comment type="caution">
    <text evidence="3">The sequence shown here is derived from an EMBL/GenBank/DDBJ whole genome shotgun (WGS) entry which is preliminary data.</text>
</comment>
<reference evidence="3 4" key="1">
    <citation type="journal article" date="2019" name="Front. Microbiol.">
        <title>Ammonia Oxidation by the Arctic Terrestrial Thaumarchaeote Candidatus Nitrosocosmicus arcticus Is Stimulated by Increasing Temperatures.</title>
        <authorList>
            <person name="Alves R.J.E."/>
            <person name="Kerou M."/>
            <person name="Zappe A."/>
            <person name="Bittner R."/>
            <person name="Abby S.S."/>
            <person name="Schmidt H.A."/>
            <person name="Pfeifer K."/>
            <person name="Schleper C."/>
        </authorList>
    </citation>
    <scope>NUCLEOTIDE SEQUENCE [LARGE SCALE GENOMIC DNA]</scope>
    <source>
        <strain evidence="3 4">Kfb</strain>
    </source>
</reference>
<dbReference type="PANTHER" id="PTHR38463">
    <property type="entry name" value="STRESS RESPONSE PROTEIN YSNF"/>
    <property type="match status" value="1"/>
</dbReference>
<feature type="region of interest" description="Disordered" evidence="1">
    <location>
        <begin position="74"/>
        <end position="104"/>
    </location>
</feature>
<feature type="region of interest" description="Disordered" evidence="1">
    <location>
        <begin position="198"/>
        <end position="218"/>
    </location>
</feature>
<sequence>MSSNIDWNDVVKKEARGLNDEDFGEVQGVSNGYVFVQKGIINKERFFIPQDKVESYDGDVLRFSISHDEALSKYQGDSYPTSPSSQAKSDQLSNTLESEETTIPLTEEKLDVAKRVEESQTTITKEPVTETKTLEVPVVHEEVSIERRTPTGHQTYTDQKPITSEEDIEIPLKSEEVEVSKTPYVKEEVVVKKKPVTETREVTEEVTSEKVNVSDSNV</sequence>
<protein>
    <submittedName>
        <fullName evidence="3">Putative stress response protein YsnF</fullName>
    </submittedName>
</protein>
<feature type="compositionally biased region" description="Low complexity" evidence="1">
    <location>
        <begin position="209"/>
        <end position="218"/>
    </location>
</feature>
<feature type="domain" description="DUF2382" evidence="2">
    <location>
        <begin position="103"/>
        <end position="213"/>
    </location>
</feature>
<dbReference type="AlphaFoldDB" id="A0A557SRX4"/>
<feature type="compositionally biased region" description="Polar residues" evidence="1">
    <location>
        <begin position="78"/>
        <end position="104"/>
    </location>
</feature>
<dbReference type="Proteomes" id="UP000315289">
    <property type="component" value="Unassembled WGS sequence"/>
</dbReference>